<proteinExistence type="predicted"/>
<keyword evidence="2" id="KW-0732">Signal</keyword>
<gene>
    <name evidence="3" type="ORF">HELGO_WM24637</name>
</gene>
<dbReference type="EMBL" id="CACVAY010000133">
    <property type="protein sequence ID" value="CAA6826408.1"/>
    <property type="molecule type" value="Genomic_DNA"/>
</dbReference>
<dbReference type="PROSITE" id="PS51318">
    <property type="entry name" value="TAT"/>
    <property type="match status" value="1"/>
</dbReference>
<name>A0A6S6UE07_9GAMM</name>
<feature type="compositionally biased region" description="Basic and acidic residues" evidence="1">
    <location>
        <begin position="49"/>
        <end position="97"/>
    </location>
</feature>
<protein>
    <recommendedName>
        <fullName evidence="4">Low-complexity protein</fullName>
    </recommendedName>
</protein>
<feature type="signal peptide" evidence="2">
    <location>
        <begin position="1"/>
        <end position="28"/>
    </location>
</feature>
<evidence type="ECO:0008006" key="4">
    <source>
        <dbReference type="Google" id="ProtNLM"/>
    </source>
</evidence>
<organism evidence="3">
    <name type="scientific">uncultured Thiotrichaceae bacterium</name>
    <dbReference type="NCBI Taxonomy" id="298394"/>
    <lineage>
        <taxon>Bacteria</taxon>
        <taxon>Pseudomonadati</taxon>
        <taxon>Pseudomonadota</taxon>
        <taxon>Gammaproteobacteria</taxon>
        <taxon>Thiotrichales</taxon>
        <taxon>Thiotrichaceae</taxon>
        <taxon>environmental samples</taxon>
    </lineage>
</organism>
<evidence type="ECO:0000256" key="2">
    <source>
        <dbReference type="SAM" id="SignalP"/>
    </source>
</evidence>
<reference evidence="3" key="1">
    <citation type="submission" date="2020-01" db="EMBL/GenBank/DDBJ databases">
        <authorList>
            <person name="Meier V. D."/>
            <person name="Meier V D."/>
        </authorList>
    </citation>
    <scope>NUCLEOTIDE SEQUENCE</scope>
    <source>
        <strain evidence="3">HLG_WM_MAG_07</strain>
    </source>
</reference>
<evidence type="ECO:0000313" key="3">
    <source>
        <dbReference type="EMBL" id="CAA6826408.1"/>
    </source>
</evidence>
<accession>A0A6S6UE07</accession>
<dbReference type="InterPro" id="IPR006311">
    <property type="entry name" value="TAT_signal"/>
</dbReference>
<feature type="region of interest" description="Disordered" evidence="1">
    <location>
        <begin position="49"/>
        <end position="104"/>
    </location>
</feature>
<evidence type="ECO:0000256" key="1">
    <source>
        <dbReference type="SAM" id="MobiDB-lite"/>
    </source>
</evidence>
<feature type="chain" id="PRO_5027672796" description="Low-complexity protein" evidence="2">
    <location>
        <begin position="29"/>
        <end position="104"/>
    </location>
</feature>
<sequence length="104" mass="10323">MTSRKNLLTLAATTTLAGSLLMATSASAAPELLDLSAQQTITSVDKMSEEGKCGEGKCGGDKGKEEGKCGEGKCGEGKCGGDKGKEEGKCGEGKCGEGKCGGGK</sequence>
<dbReference type="AlphaFoldDB" id="A0A6S6UE07"/>